<gene>
    <name evidence="2" type="ORF">CCMP2556_LOCUS22899</name>
</gene>
<comment type="caution">
    <text evidence="2">The sequence shown here is derived from an EMBL/GenBank/DDBJ whole genome shotgun (WGS) entry which is preliminary data.</text>
</comment>
<protein>
    <recommendedName>
        <fullName evidence="4">Secreted protein</fullName>
    </recommendedName>
</protein>
<sequence length="126" mass="14759">MCVSVVFCCCWCRVALGCYPMSKDRRRNGETPKEKTDRRVDGGLTWKHVERLDAESRWMCKAMIPKETAYEKGMTSRRFSKPEPPSKVIYAIHRRVLPSVDHLQACRSPFWETWEGPTKHEQLENV</sequence>
<evidence type="ECO:0000313" key="3">
    <source>
        <dbReference type="Proteomes" id="UP001642484"/>
    </source>
</evidence>
<evidence type="ECO:0008006" key="4">
    <source>
        <dbReference type="Google" id="ProtNLM"/>
    </source>
</evidence>
<keyword evidence="3" id="KW-1185">Reference proteome</keyword>
<accession>A0ABP0LVI1</accession>
<feature type="signal peptide" evidence="1">
    <location>
        <begin position="1"/>
        <end position="17"/>
    </location>
</feature>
<feature type="chain" id="PRO_5046965449" description="Secreted protein" evidence="1">
    <location>
        <begin position="18"/>
        <end position="126"/>
    </location>
</feature>
<dbReference type="EMBL" id="CAXAMN010014424">
    <property type="protein sequence ID" value="CAK9043226.1"/>
    <property type="molecule type" value="Genomic_DNA"/>
</dbReference>
<reference evidence="2 3" key="1">
    <citation type="submission" date="2024-02" db="EMBL/GenBank/DDBJ databases">
        <authorList>
            <person name="Chen Y."/>
            <person name="Shah S."/>
            <person name="Dougan E. K."/>
            <person name="Thang M."/>
            <person name="Chan C."/>
        </authorList>
    </citation>
    <scope>NUCLEOTIDE SEQUENCE [LARGE SCALE GENOMIC DNA]</scope>
</reference>
<name>A0ABP0LVI1_9DINO</name>
<organism evidence="2 3">
    <name type="scientific">Durusdinium trenchii</name>
    <dbReference type="NCBI Taxonomy" id="1381693"/>
    <lineage>
        <taxon>Eukaryota</taxon>
        <taxon>Sar</taxon>
        <taxon>Alveolata</taxon>
        <taxon>Dinophyceae</taxon>
        <taxon>Suessiales</taxon>
        <taxon>Symbiodiniaceae</taxon>
        <taxon>Durusdinium</taxon>
    </lineage>
</organism>
<evidence type="ECO:0000313" key="2">
    <source>
        <dbReference type="EMBL" id="CAK9043226.1"/>
    </source>
</evidence>
<dbReference type="Proteomes" id="UP001642484">
    <property type="component" value="Unassembled WGS sequence"/>
</dbReference>
<proteinExistence type="predicted"/>
<evidence type="ECO:0000256" key="1">
    <source>
        <dbReference type="SAM" id="SignalP"/>
    </source>
</evidence>
<keyword evidence="1" id="KW-0732">Signal</keyword>